<reference evidence="5 6" key="1">
    <citation type="submission" date="2019-09" db="EMBL/GenBank/DDBJ databases">
        <title>Draft genome of the ectomycorrhizal ascomycete Sphaerosporella brunnea.</title>
        <authorList>
            <consortium name="DOE Joint Genome Institute"/>
            <person name="Benucci G.M."/>
            <person name="Marozzi G."/>
            <person name="Antonielli L."/>
            <person name="Sanchez S."/>
            <person name="Marco P."/>
            <person name="Wang X."/>
            <person name="Falini L.B."/>
            <person name="Barry K."/>
            <person name="Haridas S."/>
            <person name="Lipzen A."/>
            <person name="Labutti K."/>
            <person name="Grigoriev I.V."/>
            <person name="Murat C."/>
            <person name="Martin F."/>
            <person name="Albertini E."/>
            <person name="Donnini D."/>
            <person name="Bonito G."/>
        </authorList>
    </citation>
    <scope>NUCLEOTIDE SEQUENCE [LARGE SCALE GENOMIC DNA]</scope>
    <source>
        <strain evidence="5 6">Sb_GMNB300</strain>
    </source>
</reference>
<accession>A0A5J5F4B1</accession>
<gene>
    <name evidence="5" type="ORF">FN846DRAFT_792268</name>
</gene>
<dbReference type="EMBL" id="VXIS01000036">
    <property type="protein sequence ID" value="KAA8911392.1"/>
    <property type="molecule type" value="Genomic_DNA"/>
</dbReference>
<dbReference type="SUPFAM" id="SSF48056">
    <property type="entry name" value="Di-copper centre-containing domain"/>
    <property type="match status" value="1"/>
</dbReference>
<organism evidence="5 6">
    <name type="scientific">Sphaerosporella brunnea</name>
    <dbReference type="NCBI Taxonomy" id="1250544"/>
    <lineage>
        <taxon>Eukaryota</taxon>
        <taxon>Fungi</taxon>
        <taxon>Dikarya</taxon>
        <taxon>Ascomycota</taxon>
        <taxon>Pezizomycotina</taxon>
        <taxon>Pezizomycetes</taxon>
        <taxon>Pezizales</taxon>
        <taxon>Pyronemataceae</taxon>
        <taxon>Sphaerosporella</taxon>
    </lineage>
</organism>
<keyword evidence="1" id="KW-0479">Metal-binding</keyword>
<dbReference type="PANTHER" id="PTHR11474:SF126">
    <property type="entry name" value="TYROSINASE-LIKE PROTEIN TYR-1-RELATED"/>
    <property type="match status" value="1"/>
</dbReference>
<name>A0A5J5F4B1_9PEZI</name>
<proteinExistence type="predicted"/>
<dbReference type="InterPro" id="IPR050316">
    <property type="entry name" value="Tyrosinase/Hemocyanin"/>
</dbReference>
<evidence type="ECO:0000256" key="3">
    <source>
        <dbReference type="SAM" id="SignalP"/>
    </source>
</evidence>
<feature type="domain" description="Tyrosinase copper-binding" evidence="4">
    <location>
        <begin position="305"/>
        <end position="316"/>
    </location>
</feature>
<dbReference type="GO" id="GO:0046872">
    <property type="term" value="F:metal ion binding"/>
    <property type="evidence" value="ECO:0007669"/>
    <property type="project" value="UniProtKB-KW"/>
</dbReference>
<dbReference type="PROSITE" id="PS00498">
    <property type="entry name" value="TYROSINASE_2"/>
    <property type="match status" value="1"/>
</dbReference>
<dbReference type="PANTHER" id="PTHR11474">
    <property type="entry name" value="TYROSINASE FAMILY MEMBER"/>
    <property type="match status" value="1"/>
</dbReference>
<dbReference type="Proteomes" id="UP000326924">
    <property type="component" value="Unassembled WGS sequence"/>
</dbReference>
<dbReference type="AlphaFoldDB" id="A0A5J5F4B1"/>
<sequence length="384" mass="42637">MKINFLQWAALACIGTQALASPIADPTATNALHERSSSWDPSAWWNLWWKWFHQQQGNGGKQSCKSPLVRKEWRQLSDAQKKEYISAVQCLASLPAITTAVIGGAITRFDDFQGVHSRQTPNIHWVGHFAVWHRLMMAYYEKALREECGYTGAQPYWDWLIDTESGLNMTQWPIFDPQTGFGGNGPFVEATADQNPLGIEGHLGGGCVQDGPFAQGKFSLALGPTVNYNLSNPHCLTRDFAPSVAETNLVQSVWDEVMAEPDYGAFARRLEALPSWAMKNVHGGGHFGVGGILGTMGDAYNSPGDPLFYLHHTNLDHLFWSWQQEDLSTRLSEVSGPIVPFDYNNTVAGNVTLDFEINLFPLTGNFKLGDLLDTTGTKLCYTYQ</sequence>
<dbReference type="PRINTS" id="PR00092">
    <property type="entry name" value="TYROSINASE"/>
</dbReference>
<keyword evidence="3" id="KW-0732">Signal</keyword>
<feature type="signal peptide" evidence="3">
    <location>
        <begin position="1"/>
        <end position="20"/>
    </location>
</feature>
<dbReference type="InParanoid" id="A0A5J5F4B1"/>
<dbReference type="Gene3D" id="1.10.1280.10">
    <property type="entry name" value="Di-copper center containing domain from catechol oxidase"/>
    <property type="match status" value="1"/>
</dbReference>
<evidence type="ECO:0000256" key="1">
    <source>
        <dbReference type="ARBA" id="ARBA00022723"/>
    </source>
</evidence>
<evidence type="ECO:0000313" key="5">
    <source>
        <dbReference type="EMBL" id="KAA8911392.1"/>
    </source>
</evidence>
<comment type="caution">
    <text evidence="5">The sequence shown here is derived from an EMBL/GenBank/DDBJ whole genome shotgun (WGS) entry which is preliminary data.</text>
</comment>
<dbReference type="InterPro" id="IPR008922">
    <property type="entry name" value="Di-copper_centre_dom_sf"/>
</dbReference>
<evidence type="ECO:0000259" key="4">
    <source>
        <dbReference type="PROSITE" id="PS00498"/>
    </source>
</evidence>
<evidence type="ECO:0000256" key="2">
    <source>
        <dbReference type="ARBA" id="ARBA00023008"/>
    </source>
</evidence>
<feature type="chain" id="PRO_5023829633" description="Tyrosinase copper-binding domain-containing protein" evidence="3">
    <location>
        <begin position="21"/>
        <end position="384"/>
    </location>
</feature>
<evidence type="ECO:0000313" key="6">
    <source>
        <dbReference type="Proteomes" id="UP000326924"/>
    </source>
</evidence>
<keyword evidence="2" id="KW-0186">Copper</keyword>
<dbReference type="GO" id="GO:0016491">
    <property type="term" value="F:oxidoreductase activity"/>
    <property type="evidence" value="ECO:0007669"/>
    <property type="project" value="InterPro"/>
</dbReference>
<dbReference type="InterPro" id="IPR002227">
    <property type="entry name" value="Tyrosinase_Cu-bd"/>
</dbReference>
<dbReference type="Pfam" id="PF00264">
    <property type="entry name" value="Tyrosinase"/>
    <property type="match status" value="1"/>
</dbReference>
<keyword evidence="6" id="KW-1185">Reference proteome</keyword>
<protein>
    <recommendedName>
        <fullName evidence="4">Tyrosinase copper-binding domain-containing protein</fullName>
    </recommendedName>
</protein>
<dbReference type="OrthoDB" id="6132182at2759"/>